<dbReference type="AlphaFoldDB" id="A0A165BST8"/>
<dbReference type="EMBL" id="KV426410">
    <property type="protein sequence ID" value="KZV81176.1"/>
    <property type="molecule type" value="Genomic_DNA"/>
</dbReference>
<feature type="region of interest" description="Disordered" evidence="5">
    <location>
        <begin position="55"/>
        <end position="95"/>
    </location>
</feature>
<keyword evidence="3 4" id="KW-0687">Ribonucleoprotein</keyword>
<dbReference type="SUPFAM" id="SSF54843">
    <property type="entry name" value="Ribosomal protein L22"/>
    <property type="match status" value="1"/>
</dbReference>
<proteinExistence type="inferred from homology"/>
<reference evidence="6 7" key="1">
    <citation type="journal article" date="2016" name="Mol. Biol. Evol.">
        <title>Comparative Genomics of Early-Diverging Mushroom-Forming Fungi Provides Insights into the Origins of Lignocellulose Decay Capabilities.</title>
        <authorList>
            <person name="Nagy L.G."/>
            <person name="Riley R."/>
            <person name="Tritt A."/>
            <person name="Adam C."/>
            <person name="Daum C."/>
            <person name="Floudas D."/>
            <person name="Sun H."/>
            <person name="Yadav J.S."/>
            <person name="Pangilinan J."/>
            <person name="Larsson K.H."/>
            <person name="Matsuura K."/>
            <person name="Barry K."/>
            <person name="Labutti K."/>
            <person name="Kuo R."/>
            <person name="Ohm R.A."/>
            <person name="Bhattacharya S.S."/>
            <person name="Shirouzu T."/>
            <person name="Yoshinaga Y."/>
            <person name="Martin F.M."/>
            <person name="Grigoriev I.V."/>
            <person name="Hibbett D.S."/>
        </authorList>
    </citation>
    <scope>NUCLEOTIDE SEQUENCE [LARGE SCALE GENOMIC DNA]</scope>
    <source>
        <strain evidence="6 7">HHB12029</strain>
    </source>
</reference>
<organism evidence="6 7">
    <name type="scientific">Exidia glandulosa HHB12029</name>
    <dbReference type="NCBI Taxonomy" id="1314781"/>
    <lineage>
        <taxon>Eukaryota</taxon>
        <taxon>Fungi</taxon>
        <taxon>Dikarya</taxon>
        <taxon>Basidiomycota</taxon>
        <taxon>Agaricomycotina</taxon>
        <taxon>Agaricomycetes</taxon>
        <taxon>Auriculariales</taxon>
        <taxon>Exidiaceae</taxon>
        <taxon>Exidia</taxon>
    </lineage>
</organism>
<dbReference type="STRING" id="1314781.A0A165BST8"/>
<comment type="similarity">
    <text evidence="1 4">Belongs to the universal ribosomal protein uL22 family.</text>
</comment>
<protein>
    <submittedName>
        <fullName evidence="6">Ribosomal protein L22</fullName>
    </submittedName>
</protein>
<evidence type="ECO:0000256" key="2">
    <source>
        <dbReference type="ARBA" id="ARBA00022980"/>
    </source>
</evidence>
<evidence type="ECO:0000256" key="4">
    <source>
        <dbReference type="RuleBase" id="RU004005"/>
    </source>
</evidence>
<dbReference type="PANTHER" id="PTHR13501">
    <property type="entry name" value="CHLOROPLAST 50S RIBOSOMAL PROTEIN L22-RELATED"/>
    <property type="match status" value="1"/>
</dbReference>
<keyword evidence="2 4" id="KW-0689">Ribosomal protein</keyword>
<evidence type="ECO:0000256" key="1">
    <source>
        <dbReference type="ARBA" id="ARBA00009451"/>
    </source>
</evidence>
<dbReference type="OrthoDB" id="416470at2759"/>
<evidence type="ECO:0000256" key="5">
    <source>
        <dbReference type="SAM" id="MobiDB-lite"/>
    </source>
</evidence>
<dbReference type="Pfam" id="PF00237">
    <property type="entry name" value="Ribosomal_L22"/>
    <property type="match status" value="1"/>
</dbReference>
<dbReference type="InterPro" id="IPR036394">
    <property type="entry name" value="Ribosomal_uL22_sf"/>
</dbReference>
<dbReference type="GO" id="GO:0006412">
    <property type="term" value="P:translation"/>
    <property type="evidence" value="ECO:0007669"/>
    <property type="project" value="InterPro"/>
</dbReference>
<dbReference type="InParanoid" id="A0A165BST8"/>
<dbReference type="GO" id="GO:0005762">
    <property type="term" value="C:mitochondrial large ribosomal subunit"/>
    <property type="evidence" value="ECO:0007669"/>
    <property type="project" value="TreeGrafter"/>
</dbReference>
<sequence>MAARTSRCVAQLRAPARILPTFTASAGRPPRAVPPFHAHARTAFSWSGLTDRLTRWTRPNPSIKDNALVEKPREAPSSPPPAASSVPVPAKEEPQSIFDKVRKPAQDVDTRWGKEQFNYHDHQTPRFKISPRKLNKLARQIGGKPIDYAILQMTFSEKRAARRVKDLLVEARDDAQRVKGLQRNKLVVAEAWVTKALTLKRLDIKGRGKTGIKEHRYSKMNVRLREGKTPEEREEERRKKALKRIVGPGFTREDVPLRNVRPMWTW</sequence>
<dbReference type="InterPro" id="IPR047867">
    <property type="entry name" value="Ribosomal_uL22_bac/org-type"/>
</dbReference>
<evidence type="ECO:0000313" key="7">
    <source>
        <dbReference type="Proteomes" id="UP000077266"/>
    </source>
</evidence>
<dbReference type="InterPro" id="IPR001063">
    <property type="entry name" value="Ribosomal_uL22"/>
</dbReference>
<accession>A0A165BST8</accession>
<evidence type="ECO:0000313" key="6">
    <source>
        <dbReference type="EMBL" id="KZV81176.1"/>
    </source>
</evidence>
<dbReference type="GO" id="GO:0003735">
    <property type="term" value="F:structural constituent of ribosome"/>
    <property type="evidence" value="ECO:0007669"/>
    <property type="project" value="InterPro"/>
</dbReference>
<dbReference type="Proteomes" id="UP000077266">
    <property type="component" value="Unassembled WGS sequence"/>
</dbReference>
<gene>
    <name evidence="6" type="ORF">EXIGLDRAFT_658536</name>
</gene>
<keyword evidence="7" id="KW-1185">Reference proteome</keyword>
<dbReference type="Gene3D" id="3.90.470.10">
    <property type="entry name" value="Ribosomal protein L22/L17"/>
    <property type="match status" value="1"/>
</dbReference>
<dbReference type="PANTHER" id="PTHR13501:SF8">
    <property type="entry name" value="LARGE RIBOSOMAL SUBUNIT PROTEIN UL22M"/>
    <property type="match status" value="1"/>
</dbReference>
<name>A0A165BST8_EXIGL</name>
<evidence type="ECO:0000256" key="3">
    <source>
        <dbReference type="ARBA" id="ARBA00023274"/>
    </source>
</evidence>